<comment type="caution">
    <text evidence="2">The sequence shown here is derived from an EMBL/GenBank/DDBJ whole genome shotgun (WGS) entry which is preliminary data.</text>
</comment>
<keyword evidence="3" id="KW-1185">Reference proteome</keyword>
<reference evidence="2" key="1">
    <citation type="submission" date="2020-03" db="EMBL/GenBank/DDBJ databases">
        <authorList>
            <person name="Weist P."/>
        </authorList>
    </citation>
    <scope>NUCLEOTIDE SEQUENCE</scope>
</reference>
<accession>A0A9N7Z934</accession>
<sequence>MSSFHPPPTLNRHLLRHLSSPLQRCDAVRRPRDDQRSVDVRSSNTDTTEDQSGRGSGGESAELHPAVPGPIRTTGTGTVRVRDI</sequence>
<organism evidence="2 3">
    <name type="scientific">Pleuronectes platessa</name>
    <name type="common">European plaice</name>
    <dbReference type="NCBI Taxonomy" id="8262"/>
    <lineage>
        <taxon>Eukaryota</taxon>
        <taxon>Metazoa</taxon>
        <taxon>Chordata</taxon>
        <taxon>Craniata</taxon>
        <taxon>Vertebrata</taxon>
        <taxon>Euteleostomi</taxon>
        <taxon>Actinopterygii</taxon>
        <taxon>Neopterygii</taxon>
        <taxon>Teleostei</taxon>
        <taxon>Neoteleostei</taxon>
        <taxon>Acanthomorphata</taxon>
        <taxon>Carangaria</taxon>
        <taxon>Pleuronectiformes</taxon>
        <taxon>Pleuronectoidei</taxon>
        <taxon>Pleuronectidae</taxon>
        <taxon>Pleuronectes</taxon>
    </lineage>
</organism>
<evidence type="ECO:0000313" key="2">
    <source>
        <dbReference type="EMBL" id="CAB1453164.1"/>
    </source>
</evidence>
<feature type="compositionally biased region" description="Low complexity" evidence="1">
    <location>
        <begin position="69"/>
        <end position="84"/>
    </location>
</feature>
<dbReference type="AlphaFoldDB" id="A0A9N7Z934"/>
<gene>
    <name evidence="2" type="ORF">PLEPLA_LOCUS40914</name>
</gene>
<feature type="compositionally biased region" description="Basic and acidic residues" evidence="1">
    <location>
        <begin position="26"/>
        <end position="39"/>
    </location>
</feature>
<evidence type="ECO:0000313" key="3">
    <source>
        <dbReference type="Proteomes" id="UP001153269"/>
    </source>
</evidence>
<proteinExistence type="predicted"/>
<dbReference type="EMBL" id="CADEAL010004159">
    <property type="protein sequence ID" value="CAB1453164.1"/>
    <property type="molecule type" value="Genomic_DNA"/>
</dbReference>
<feature type="region of interest" description="Disordered" evidence="1">
    <location>
        <begin position="1"/>
        <end position="84"/>
    </location>
</feature>
<evidence type="ECO:0000256" key="1">
    <source>
        <dbReference type="SAM" id="MobiDB-lite"/>
    </source>
</evidence>
<name>A0A9N7Z934_PLEPL</name>
<protein>
    <submittedName>
        <fullName evidence="2">Uncharacterized protein</fullName>
    </submittedName>
</protein>
<dbReference type="Proteomes" id="UP001153269">
    <property type="component" value="Unassembled WGS sequence"/>
</dbReference>